<feature type="region of interest" description="Disordered" evidence="1">
    <location>
        <begin position="48"/>
        <end position="81"/>
    </location>
</feature>
<dbReference type="EMBL" id="CAEZTD010000009">
    <property type="protein sequence ID" value="CAB4553306.1"/>
    <property type="molecule type" value="Genomic_DNA"/>
</dbReference>
<sequence>MRTLVELPPGPATTRFADPAIFAGVNRVIEVVVFDKIVAGTPPNVAAEASPRFEPETTTVDPPSTEPDEGVIDVMTGGRSS</sequence>
<evidence type="ECO:0000313" key="2">
    <source>
        <dbReference type="EMBL" id="CAB4553306.1"/>
    </source>
</evidence>
<reference evidence="2" key="1">
    <citation type="submission" date="2020-05" db="EMBL/GenBank/DDBJ databases">
        <authorList>
            <person name="Chiriac C."/>
            <person name="Salcher M."/>
            <person name="Ghai R."/>
            <person name="Kavagutti S V."/>
        </authorList>
    </citation>
    <scope>NUCLEOTIDE SEQUENCE</scope>
</reference>
<dbReference type="AlphaFoldDB" id="A0A6J6CPZ9"/>
<organism evidence="2">
    <name type="scientific">freshwater metagenome</name>
    <dbReference type="NCBI Taxonomy" id="449393"/>
    <lineage>
        <taxon>unclassified sequences</taxon>
        <taxon>metagenomes</taxon>
        <taxon>ecological metagenomes</taxon>
    </lineage>
</organism>
<proteinExistence type="predicted"/>
<protein>
    <submittedName>
        <fullName evidence="2">Unannotated protein</fullName>
    </submittedName>
</protein>
<gene>
    <name evidence="2" type="ORF">UFOPK1591_00197</name>
</gene>
<evidence type="ECO:0000256" key="1">
    <source>
        <dbReference type="SAM" id="MobiDB-lite"/>
    </source>
</evidence>
<accession>A0A6J6CPZ9</accession>
<name>A0A6J6CPZ9_9ZZZZ</name>